<evidence type="ECO:0008006" key="3">
    <source>
        <dbReference type="Google" id="ProtNLM"/>
    </source>
</evidence>
<evidence type="ECO:0000313" key="2">
    <source>
        <dbReference type="Proteomes" id="UP000049077"/>
    </source>
</evidence>
<keyword evidence="2" id="KW-1185">Reference proteome</keyword>
<proteinExistence type="predicted"/>
<evidence type="ECO:0000313" key="1">
    <source>
        <dbReference type="EMBL" id="CDT51324.1"/>
    </source>
</evidence>
<organism evidence="1 2">
    <name type="scientific">Vibrio crassostreae</name>
    <dbReference type="NCBI Taxonomy" id="246167"/>
    <lineage>
        <taxon>Bacteria</taxon>
        <taxon>Pseudomonadati</taxon>
        <taxon>Pseudomonadota</taxon>
        <taxon>Gammaproteobacteria</taxon>
        <taxon>Vibrionales</taxon>
        <taxon>Vibrionaceae</taxon>
        <taxon>Vibrio</taxon>
    </lineage>
</organism>
<gene>
    <name evidence="1" type="ORF">VCR4J5_670007</name>
</gene>
<sequence>MAIKALTNSELTIREPIGSLFFGENMYYILIGKNAVKVDNLADWSKWFSEHARFGSRHVGHLNIKKRKPFKKGGKMLAKVNKQRQVPITISTVFLAMDHNHFNMYGNKPILFESMVFGGKYDDYQARYFTWDEAKEAHDQLVIDVTKGLVL</sequence>
<comment type="caution">
    <text evidence="1">The sequence shown here is derived from an EMBL/GenBank/DDBJ whole genome shotgun (WGS) entry which is preliminary data.</text>
</comment>
<reference evidence="1 2" key="1">
    <citation type="submission" date="2014-06" db="EMBL/GenBank/DDBJ databases">
        <authorList>
            <person name="Le Roux F."/>
        </authorList>
    </citation>
    <scope>NUCLEOTIDE SEQUENCE [LARGE SCALE GENOMIC DNA]</scope>
    <source>
        <strain evidence="1 2">J5-4</strain>
    </source>
</reference>
<dbReference type="EMBL" id="CCJX01000154">
    <property type="protein sequence ID" value="CDT51324.1"/>
    <property type="molecule type" value="Genomic_DNA"/>
</dbReference>
<dbReference type="Proteomes" id="UP000049077">
    <property type="component" value="Unassembled WGS sequence"/>
</dbReference>
<protein>
    <recommendedName>
        <fullName evidence="3">Phage protein</fullName>
    </recommendedName>
</protein>
<accession>A0ABM9QX00</accession>
<name>A0ABM9QX00_9VIBR</name>